<proteinExistence type="predicted"/>
<evidence type="ECO:0000313" key="1">
    <source>
        <dbReference type="EMBL" id="SBW11841.1"/>
    </source>
</evidence>
<reference evidence="1" key="1">
    <citation type="submission" date="2016-04" db="EMBL/GenBank/DDBJ databases">
        <authorList>
            <person name="Evans L.H."/>
            <person name="Alamgir A."/>
            <person name="Owens N."/>
            <person name="Weber N.D."/>
            <person name="Virtaneva K."/>
            <person name="Barbian K."/>
            <person name="Babar A."/>
            <person name="Rosenke K."/>
        </authorList>
    </citation>
    <scope>NUCLEOTIDE SEQUENCE</scope>
    <source>
        <strain evidence="1">92-2</strain>
    </source>
</reference>
<accession>A0A212KJL6</accession>
<sequence>MPLCLHFFERFNRHASKYCQAIKNCRFLVTKDFYSKHKVIYTTNDTVIGINVKIQQEFLSAD</sequence>
<name>A0A212KJL6_9BACT</name>
<protein>
    <submittedName>
        <fullName evidence="1">Uncharacterized protein</fullName>
    </submittedName>
</protein>
<organism evidence="1">
    <name type="scientific">uncultured Desulfovibrio sp</name>
    <dbReference type="NCBI Taxonomy" id="167968"/>
    <lineage>
        <taxon>Bacteria</taxon>
        <taxon>Pseudomonadati</taxon>
        <taxon>Thermodesulfobacteriota</taxon>
        <taxon>Desulfovibrionia</taxon>
        <taxon>Desulfovibrionales</taxon>
        <taxon>Desulfovibrionaceae</taxon>
        <taxon>Desulfovibrio</taxon>
        <taxon>environmental samples</taxon>
    </lineage>
</organism>
<gene>
    <name evidence="1" type="ORF">KM92DES2_20207</name>
</gene>
<dbReference type="AlphaFoldDB" id="A0A212KJL6"/>
<dbReference type="EMBL" id="FLUP01000002">
    <property type="protein sequence ID" value="SBW11841.1"/>
    <property type="molecule type" value="Genomic_DNA"/>
</dbReference>